<proteinExistence type="predicted"/>
<dbReference type="EMBL" id="LAZR01004852">
    <property type="protein sequence ID" value="KKN05022.1"/>
    <property type="molecule type" value="Genomic_DNA"/>
</dbReference>
<reference evidence="1" key="1">
    <citation type="journal article" date="2015" name="Nature">
        <title>Complex archaea that bridge the gap between prokaryotes and eukaryotes.</title>
        <authorList>
            <person name="Spang A."/>
            <person name="Saw J.H."/>
            <person name="Jorgensen S.L."/>
            <person name="Zaremba-Niedzwiedzka K."/>
            <person name="Martijn J."/>
            <person name="Lind A.E."/>
            <person name="van Eijk R."/>
            <person name="Schleper C."/>
            <person name="Guy L."/>
            <person name="Ettema T.J."/>
        </authorList>
    </citation>
    <scope>NUCLEOTIDE SEQUENCE</scope>
</reference>
<accession>A0A0F9MZX6</accession>
<evidence type="ECO:0000313" key="1">
    <source>
        <dbReference type="EMBL" id="KKN05022.1"/>
    </source>
</evidence>
<name>A0A0F9MZX6_9ZZZZ</name>
<comment type="caution">
    <text evidence="1">The sequence shown here is derived from an EMBL/GenBank/DDBJ whole genome shotgun (WGS) entry which is preliminary data.</text>
</comment>
<gene>
    <name evidence="1" type="ORF">LCGC14_1091580</name>
</gene>
<sequence length="71" mass="7996">MSPEPICVLCNQAVINRHTIEGDLHSIECKICGKYESTDLDDLGFREFSERKKAMISAYTRELSKSPSSCI</sequence>
<protein>
    <submittedName>
        <fullName evidence="1">Uncharacterized protein</fullName>
    </submittedName>
</protein>
<organism evidence="1">
    <name type="scientific">marine sediment metagenome</name>
    <dbReference type="NCBI Taxonomy" id="412755"/>
    <lineage>
        <taxon>unclassified sequences</taxon>
        <taxon>metagenomes</taxon>
        <taxon>ecological metagenomes</taxon>
    </lineage>
</organism>
<dbReference type="AlphaFoldDB" id="A0A0F9MZX6"/>